<dbReference type="PANTHER" id="PTHR21485">
    <property type="entry name" value="HAD SUPERFAMILY MEMBERS CMAS AND KDSC"/>
    <property type="match status" value="1"/>
</dbReference>
<sequence length="236" mass="25925">MNQPMFDIPKEKVLALIPARGGSKGLPRKNVLMAGGRPLIGWTIAAAQASHVIGTTVLSSDDEEIMATARACGCAVPFRRPEELASDTAATMDVVLHALDQLPPYEYLVLLQPTSPLRTEADIDAAFELMVRSGAPSCVSVSGAEQSPYWMYRVGADDRLSAVLPVPEGVTRRQDLPAIYTLNGAIYIARIDWLRRVRSFVSAETVAYKMPAERSIDIDTREDFEKFCSIVEQQVR</sequence>
<keyword evidence="2" id="KW-1185">Reference proteome</keyword>
<dbReference type="Gene3D" id="3.90.550.10">
    <property type="entry name" value="Spore Coat Polysaccharide Biosynthesis Protein SpsA, Chain A"/>
    <property type="match status" value="1"/>
</dbReference>
<dbReference type="InterPro" id="IPR029044">
    <property type="entry name" value="Nucleotide-diphossugar_trans"/>
</dbReference>
<dbReference type="EMBL" id="JANUGW010000004">
    <property type="protein sequence ID" value="MCS0581282.1"/>
    <property type="molecule type" value="Genomic_DNA"/>
</dbReference>
<dbReference type="InterPro" id="IPR050793">
    <property type="entry name" value="CMP-NeuNAc_synthase"/>
</dbReference>
<reference evidence="1 2" key="1">
    <citation type="submission" date="2022-08" db="EMBL/GenBank/DDBJ databases">
        <title>Reclassification of Massilia species as members of the genera Telluria, Duganella, Pseudoduganella, Mokoshia gen. nov. and Zemynaea gen. nov. using orthogonal and non-orthogonal genome-based approaches.</title>
        <authorList>
            <person name="Bowman J.P."/>
        </authorList>
    </citation>
    <scope>NUCLEOTIDE SEQUENCE [LARGE SCALE GENOMIC DNA]</scope>
    <source>
        <strain evidence="1 2">JCM 31316</strain>
    </source>
</reference>
<gene>
    <name evidence="1" type="ORF">NX784_06735</name>
</gene>
<dbReference type="Pfam" id="PF02348">
    <property type="entry name" value="CTP_transf_3"/>
    <property type="match status" value="1"/>
</dbReference>
<protein>
    <submittedName>
        <fullName evidence="1">Acylneuraminate cytidylyltransferase family protein</fullName>
    </submittedName>
</protein>
<dbReference type="GO" id="GO:0016779">
    <property type="term" value="F:nucleotidyltransferase activity"/>
    <property type="evidence" value="ECO:0007669"/>
    <property type="project" value="UniProtKB-KW"/>
</dbReference>
<keyword evidence="1" id="KW-0548">Nucleotidyltransferase</keyword>
<dbReference type="InterPro" id="IPR003329">
    <property type="entry name" value="Cytidylyl_trans"/>
</dbReference>
<keyword evidence="1" id="KW-0808">Transferase</keyword>
<accession>A0ABT1ZN05</accession>
<evidence type="ECO:0000313" key="2">
    <source>
        <dbReference type="Proteomes" id="UP001204151"/>
    </source>
</evidence>
<organism evidence="1 2">
    <name type="scientific">Massilia pinisoli</name>
    <dbReference type="NCBI Taxonomy" id="1772194"/>
    <lineage>
        <taxon>Bacteria</taxon>
        <taxon>Pseudomonadati</taxon>
        <taxon>Pseudomonadota</taxon>
        <taxon>Betaproteobacteria</taxon>
        <taxon>Burkholderiales</taxon>
        <taxon>Oxalobacteraceae</taxon>
        <taxon>Telluria group</taxon>
        <taxon>Massilia</taxon>
    </lineage>
</organism>
<name>A0ABT1ZN05_9BURK</name>
<dbReference type="Proteomes" id="UP001204151">
    <property type="component" value="Unassembled WGS sequence"/>
</dbReference>
<dbReference type="RefSeq" id="WP_258815894.1">
    <property type="nucleotide sequence ID" value="NZ_JANUGW010000004.1"/>
</dbReference>
<dbReference type="PANTHER" id="PTHR21485:SF6">
    <property type="entry name" value="N-ACYLNEURAMINATE CYTIDYLYLTRANSFERASE-RELATED"/>
    <property type="match status" value="1"/>
</dbReference>
<comment type="caution">
    <text evidence="1">The sequence shown here is derived from an EMBL/GenBank/DDBJ whole genome shotgun (WGS) entry which is preliminary data.</text>
</comment>
<dbReference type="SUPFAM" id="SSF53448">
    <property type="entry name" value="Nucleotide-diphospho-sugar transferases"/>
    <property type="match status" value="1"/>
</dbReference>
<evidence type="ECO:0000313" key="1">
    <source>
        <dbReference type="EMBL" id="MCS0581282.1"/>
    </source>
</evidence>
<proteinExistence type="predicted"/>
<dbReference type="CDD" id="cd02513">
    <property type="entry name" value="CMP-NeuAc_Synthase"/>
    <property type="match status" value="1"/>
</dbReference>